<dbReference type="PRINTS" id="PR00469">
    <property type="entry name" value="PNDRDTASEII"/>
</dbReference>
<comment type="catalytic activity">
    <reaction evidence="6">
        <text>[thioredoxin]-dithiol + NADP(+) = [thioredoxin]-disulfide + NADPH + H(+)</text>
        <dbReference type="Rhea" id="RHEA:20345"/>
        <dbReference type="Rhea" id="RHEA-COMP:10698"/>
        <dbReference type="Rhea" id="RHEA-COMP:10700"/>
        <dbReference type="ChEBI" id="CHEBI:15378"/>
        <dbReference type="ChEBI" id="CHEBI:29950"/>
        <dbReference type="ChEBI" id="CHEBI:50058"/>
        <dbReference type="ChEBI" id="CHEBI:57783"/>
        <dbReference type="ChEBI" id="CHEBI:58349"/>
        <dbReference type="EC" id="1.8.1.9"/>
    </reaction>
</comment>
<dbReference type="PANTHER" id="PTHR48105">
    <property type="entry name" value="THIOREDOXIN REDUCTASE 1-RELATED-RELATED"/>
    <property type="match status" value="1"/>
</dbReference>
<evidence type="ECO:0000259" key="8">
    <source>
        <dbReference type="Pfam" id="PF07992"/>
    </source>
</evidence>
<dbReference type="EMBL" id="MFJJ01000061">
    <property type="protein sequence ID" value="OGG12461.1"/>
    <property type="molecule type" value="Genomic_DNA"/>
</dbReference>
<dbReference type="InterPro" id="IPR023753">
    <property type="entry name" value="FAD/NAD-binding_dom"/>
</dbReference>
<gene>
    <name evidence="9" type="ORF">A2875_04330</name>
</gene>
<organism evidence="9 10">
    <name type="scientific">Candidatus Gottesmanbacteria bacterium RIFCSPHIGHO2_01_FULL_46_14</name>
    <dbReference type="NCBI Taxonomy" id="1798380"/>
    <lineage>
        <taxon>Bacteria</taxon>
        <taxon>Candidatus Gottesmaniibacteriota</taxon>
    </lineage>
</organism>
<reference evidence="9 10" key="1">
    <citation type="journal article" date="2016" name="Nat. Commun.">
        <title>Thousands of microbial genomes shed light on interconnected biogeochemical processes in an aquifer system.</title>
        <authorList>
            <person name="Anantharaman K."/>
            <person name="Brown C.T."/>
            <person name="Hug L.A."/>
            <person name="Sharon I."/>
            <person name="Castelle C.J."/>
            <person name="Probst A.J."/>
            <person name="Thomas B.C."/>
            <person name="Singh A."/>
            <person name="Wilkins M.J."/>
            <person name="Karaoz U."/>
            <person name="Brodie E.L."/>
            <person name="Williams K.H."/>
            <person name="Hubbard S.S."/>
            <person name="Banfield J.F."/>
        </authorList>
    </citation>
    <scope>NUCLEOTIDE SEQUENCE [LARGE SCALE GENOMIC DNA]</scope>
</reference>
<comment type="subunit">
    <text evidence="6">Homodimer.</text>
</comment>
<comment type="caution">
    <text evidence="9">The sequence shown here is derived from an EMBL/GenBank/DDBJ whole genome shotgun (WGS) entry which is preliminary data.</text>
</comment>
<comment type="cofactor">
    <cofactor evidence="7">
        <name>FAD</name>
        <dbReference type="ChEBI" id="CHEBI:57692"/>
    </cofactor>
    <text evidence="7">Binds 1 FAD per subunit.</text>
</comment>
<evidence type="ECO:0000313" key="9">
    <source>
        <dbReference type="EMBL" id="OGG12461.1"/>
    </source>
</evidence>
<dbReference type="InterPro" id="IPR008255">
    <property type="entry name" value="Pyr_nucl-diS_OxRdtase_2_AS"/>
</dbReference>
<dbReference type="SUPFAM" id="SSF51905">
    <property type="entry name" value="FAD/NAD(P)-binding domain"/>
    <property type="match status" value="1"/>
</dbReference>
<evidence type="ECO:0000313" key="10">
    <source>
        <dbReference type="Proteomes" id="UP000177416"/>
    </source>
</evidence>
<keyword evidence="3 6" id="KW-0560">Oxidoreductase</keyword>
<sequence>METIYDVIILGSGPAGLTAAIYTQRFGLKTIVVAGRAWGGQLMLTTDVENYPGFAKIQGPELMKRMRDQVEGLGVEILDVDFSKIDTTKQPYMVTTGDKTIESKAVIMATGADTRWLGVPGEEKLRGHGVSSCAPCDAFFFRGKPVAVVGGGDSAMEEAQVIAKVSPDVVLIHRRDKFRASQAMIDKVSSMKNVRFLYNTQVVEMLGEDKLTGLLLERDSKRWVLPRDGVFVAIGLNPNTKNFTGLELDTHGYVKRYESRAETGVLEYFTKTNVPGIFTAGDVHDARYKQAVTAAAFGCMAALDVQRYLAMKGYL</sequence>
<proteinExistence type="inferred from homology"/>
<dbReference type="InterPro" id="IPR005982">
    <property type="entry name" value="Thioredox_Rdtase"/>
</dbReference>
<name>A0A1F5ZJ74_9BACT</name>
<dbReference type="GO" id="GO:0005737">
    <property type="term" value="C:cytoplasm"/>
    <property type="evidence" value="ECO:0007669"/>
    <property type="project" value="InterPro"/>
</dbReference>
<evidence type="ECO:0000256" key="5">
    <source>
        <dbReference type="ARBA" id="ARBA00023284"/>
    </source>
</evidence>
<comment type="similarity">
    <text evidence="6">Belongs to the class-II pyridine nucleotide-disulfide oxidoreductase family.</text>
</comment>
<keyword evidence="5 6" id="KW-0676">Redox-active center</keyword>
<evidence type="ECO:0000256" key="6">
    <source>
        <dbReference type="RuleBase" id="RU003880"/>
    </source>
</evidence>
<dbReference type="InterPro" id="IPR050097">
    <property type="entry name" value="Ferredoxin-NADP_redctase_2"/>
</dbReference>
<dbReference type="PRINTS" id="PR00368">
    <property type="entry name" value="FADPNR"/>
</dbReference>
<keyword evidence="7" id="KW-0521">NADP</keyword>
<keyword evidence="1 6" id="KW-0285">Flavoprotein</keyword>
<keyword evidence="2 6" id="KW-0274">FAD</keyword>
<evidence type="ECO:0000256" key="1">
    <source>
        <dbReference type="ARBA" id="ARBA00022630"/>
    </source>
</evidence>
<evidence type="ECO:0000256" key="3">
    <source>
        <dbReference type="ARBA" id="ARBA00023002"/>
    </source>
</evidence>
<evidence type="ECO:0000256" key="2">
    <source>
        <dbReference type="ARBA" id="ARBA00022827"/>
    </source>
</evidence>
<accession>A0A1F5ZJ74</accession>
<keyword evidence="4" id="KW-1015">Disulfide bond</keyword>
<dbReference type="EC" id="1.8.1.9" evidence="6"/>
<protein>
    <recommendedName>
        <fullName evidence="6">Thioredoxin reductase</fullName>
        <ecNumber evidence="6">1.8.1.9</ecNumber>
    </recommendedName>
</protein>
<evidence type="ECO:0000256" key="7">
    <source>
        <dbReference type="RuleBase" id="RU003881"/>
    </source>
</evidence>
<dbReference type="AlphaFoldDB" id="A0A1F5ZJ74"/>
<evidence type="ECO:0000256" key="4">
    <source>
        <dbReference type="ARBA" id="ARBA00023157"/>
    </source>
</evidence>
<dbReference type="Gene3D" id="3.50.50.60">
    <property type="entry name" value="FAD/NAD(P)-binding domain"/>
    <property type="match status" value="2"/>
</dbReference>
<feature type="domain" description="FAD/NAD(P)-binding" evidence="8">
    <location>
        <begin position="5"/>
        <end position="296"/>
    </location>
</feature>
<dbReference type="InterPro" id="IPR036188">
    <property type="entry name" value="FAD/NAD-bd_sf"/>
</dbReference>
<dbReference type="Proteomes" id="UP000177416">
    <property type="component" value="Unassembled WGS sequence"/>
</dbReference>
<dbReference type="NCBIfam" id="TIGR01292">
    <property type="entry name" value="TRX_reduct"/>
    <property type="match status" value="1"/>
</dbReference>
<dbReference type="GO" id="GO:0004791">
    <property type="term" value="F:thioredoxin-disulfide reductase (NADPH) activity"/>
    <property type="evidence" value="ECO:0007669"/>
    <property type="project" value="UniProtKB-UniRule"/>
</dbReference>
<dbReference type="GO" id="GO:0019430">
    <property type="term" value="P:removal of superoxide radicals"/>
    <property type="evidence" value="ECO:0007669"/>
    <property type="project" value="UniProtKB-UniRule"/>
</dbReference>
<dbReference type="Pfam" id="PF07992">
    <property type="entry name" value="Pyr_redox_2"/>
    <property type="match status" value="1"/>
</dbReference>
<dbReference type="PROSITE" id="PS00573">
    <property type="entry name" value="PYRIDINE_REDOX_2"/>
    <property type="match status" value="1"/>
</dbReference>